<dbReference type="Proteomes" id="UP000663855">
    <property type="component" value="Unassembled WGS sequence"/>
</dbReference>
<dbReference type="EMBL" id="CAJNRE010000061">
    <property type="protein sequence ID" value="CAF1913078.1"/>
    <property type="molecule type" value="Genomic_DNA"/>
</dbReference>
<evidence type="ECO:0000313" key="2">
    <source>
        <dbReference type="EMBL" id="CAF1334477.1"/>
    </source>
</evidence>
<dbReference type="Proteomes" id="UP000676336">
    <property type="component" value="Unassembled WGS sequence"/>
</dbReference>
<dbReference type="EMBL" id="CAJOBI010000570">
    <property type="protein sequence ID" value="CAF3831912.1"/>
    <property type="molecule type" value="Genomic_DNA"/>
</dbReference>
<evidence type="ECO:0000313" key="7">
    <source>
        <dbReference type="EMBL" id="CAF3831912.1"/>
    </source>
</evidence>
<feature type="compositionally biased region" description="Polar residues" evidence="1">
    <location>
        <begin position="144"/>
        <end position="155"/>
    </location>
</feature>
<proteinExistence type="predicted"/>
<dbReference type="EMBL" id="CAJNOW010021366">
    <property type="protein sequence ID" value="CAF1683934.1"/>
    <property type="molecule type" value="Genomic_DNA"/>
</dbReference>
<dbReference type="AlphaFoldDB" id="A0A816H879"/>
<dbReference type="Proteomes" id="UP000663834">
    <property type="component" value="Unassembled WGS sequence"/>
</dbReference>
<evidence type="ECO:0000313" key="5">
    <source>
        <dbReference type="EMBL" id="CAF3793228.1"/>
    </source>
</evidence>
<dbReference type="OrthoDB" id="10013012at2759"/>
<comment type="caution">
    <text evidence="3">The sequence shown here is derived from an EMBL/GenBank/DDBJ whole genome shotgun (WGS) entry which is preliminary data.</text>
</comment>
<evidence type="ECO:0000313" key="4">
    <source>
        <dbReference type="EMBL" id="CAF1913078.1"/>
    </source>
</evidence>
<evidence type="ECO:0000256" key="1">
    <source>
        <dbReference type="SAM" id="MobiDB-lite"/>
    </source>
</evidence>
<feature type="region of interest" description="Disordered" evidence="1">
    <location>
        <begin position="135"/>
        <end position="155"/>
    </location>
</feature>
<dbReference type="Proteomes" id="UP000663824">
    <property type="component" value="Unassembled WGS sequence"/>
</dbReference>
<dbReference type="Proteomes" id="UP000681720">
    <property type="component" value="Unassembled WGS sequence"/>
</dbReference>
<dbReference type="Proteomes" id="UP000681967">
    <property type="component" value="Unassembled WGS sequence"/>
</dbReference>
<evidence type="ECO:0000313" key="6">
    <source>
        <dbReference type="EMBL" id="CAF3825098.1"/>
    </source>
</evidence>
<name>A0A816H879_9BILA</name>
<dbReference type="EMBL" id="CAJNOV010008698">
    <property type="protein sequence ID" value="CAF1334477.1"/>
    <property type="molecule type" value="Genomic_DNA"/>
</dbReference>
<protein>
    <submittedName>
        <fullName evidence="3">Uncharacterized protein</fullName>
    </submittedName>
</protein>
<gene>
    <name evidence="5" type="ORF">BYL167_LOCUS2569</name>
    <name evidence="2" type="ORF">CJN711_LOCUS18600</name>
    <name evidence="6" type="ORF">GIL414_LOCUS2456</name>
    <name evidence="3" type="ORF">KQP761_LOCUS37740</name>
    <name evidence="4" type="ORF">MBJ925_LOCUS928</name>
    <name evidence="7" type="ORF">SMN809_LOCUS2917</name>
</gene>
<dbReference type="EMBL" id="CAJOBJ010000475">
    <property type="protein sequence ID" value="CAF3825098.1"/>
    <property type="molecule type" value="Genomic_DNA"/>
</dbReference>
<organism evidence="3 8">
    <name type="scientific">Rotaria magnacalcarata</name>
    <dbReference type="NCBI Taxonomy" id="392030"/>
    <lineage>
        <taxon>Eukaryota</taxon>
        <taxon>Metazoa</taxon>
        <taxon>Spiralia</taxon>
        <taxon>Gnathifera</taxon>
        <taxon>Rotifera</taxon>
        <taxon>Eurotatoria</taxon>
        <taxon>Bdelloidea</taxon>
        <taxon>Philodinida</taxon>
        <taxon>Philodinidae</taxon>
        <taxon>Rotaria</taxon>
    </lineage>
</organism>
<accession>A0A816H879</accession>
<sequence>MELTNRFEPLNLLSINEESVDSCFVDETSSNEKVKVTDEQLTNNCWNIPDYVEKRIPCSPIHISKKETYYSIKRKQSSINTKIIRENNKDKLLPIVEIEDQPTTTYSYYPPQPYKFSQNRLNQHNQTMPKFNQRSNVLPKHSSARGNSKACTHQI</sequence>
<evidence type="ECO:0000313" key="8">
    <source>
        <dbReference type="Proteomes" id="UP000663834"/>
    </source>
</evidence>
<evidence type="ECO:0000313" key="3">
    <source>
        <dbReference type="EMBL" id="CAF1683934.1"/>
    </source>
</evidence>
<reference evidence="3" key="1">
    <citation type="submission" date="2021-02" db="EMBL/GenBank/DDBJ databases">
        <authorList>
            <person name="Nowell W R."/>
        </authorList>
    </citation>
    <scope>NUCLEOTIDE SEQUENCE</scope>
</reference>
<dbReference type="EMBL" id="CAJOBH010000455">
    <property type="protein sequence ID" value="CAF3793228.1"/>
    <property type="molecule type" value="Genomic_DNA"/>
</dbReference>